<proteinExistence type="predicted"/>
<reference evidence="1 2" key="1">
    <citation type="journal article" date="2018" name="Sci. Rep.">
        <title>Comparative analysis of the Pocillopora damicornis genome highlights role of immune system in coral evolution.</title>
        <authorList>
            <person name="Cunning R."/>
            <person name="Bay R.A."/>
            <person name="Gillette P."/>
            <person name="Baker A.C."/>
            <person name="Traylor-Knowles N."/>
        </authorList>
    </citation>
    <scope>NUCLEOTIDE SEQUENCE [LARGE SCALE GENOMIC DNA]</scope>
    <source>
        <strain evidence="1">RSMAS</strain>
        <tissue evidence="1">Whole animal</tissue>
    </source>
</reference>
<evidence type="ECO:0008006" key="3">
    <source>
        <dbReference type="Google" id="ProtNLM"/>
    </source>
</evidence>
<keyword evidence="2" id="KW-1185">Reference proteome</keyword>
<gene>
    <name evidence="1" type="ORF">pdam_00025306</name>
</gene>
<evidence type="ECO:0000313" key="2">
    <source>
        <dbReference type="Proteomes" id="UP000275408"/>
    </source>
</evidence>
<dbReference type="EMBL" id="RCHS01002016">
    <property type="protein sequence ID" value="RMX49973.1"/>
    <property type="molecule type" value="Genomic_DNA"/>
</dbReference>
<organism evidence="1 2">
    <name type="scientific">Pocillopora damicornis</name>
    <name type="common">Cauliflower coral</name>
    <name type="synonym">Millepora damicornis</name>
    <dbReference type="NCBI Taxonomy" id="46731"/>
    <lineage>
        <taxon>Eukaryota</taxon>
        <taxon>Metazoa</taxon>
        <taxon>Cnidaria</taxon>
        <taxon>Anthozoa</taxon>
        <taxon>Hexacorallia</taxon>
        <taxon>Scleractinia</taxon>
        <taxon>Astrocoeniina</taxon>
        <taxon>Pocilloporidae</taxon>
        <taxon>Pocillopora</taxon>
    </lineage>
</organism>
<comment type="caution">
    <text evidence="1">The sequence shown here is derived from an EMBL/GenBank/DDBJ whole genome shotgun (WGS) entry which is preliminary data.</text>
</comment>
<sequence length="83" mass="9497">MPAGKKKHLMYNMLLCWIKESCAEIPAEMVQKSFKICDISNVLDGTEDDALYAEQMDGIPEAWDDEAEDETAHKFKVDIKEED</sequence>
<dbReference type="AlphaFoldDB" id="A0A3M6U8H8"/>
<protein>
    <recommendedName>
        <fullName evidence="3">DDE-1 domain-containing protein</fullName>
    </recommendedName>
</protein>
<evidence type="ECO:0000313" key="1">
    <source>
        <dbReference type="EMBL" id="RMX49973.1"/>
    </source>
</evidence>
<accession>A0A3M6U8H8</accession>
<name>A0A3M6U8H8_POCDA</name>
<dbReference type="Proteomes" id="UP000275408">
    <property type="component" value="Unassembled WGS sequence"/>
</dbReference>